<accession>A0A5H2XUA2</accession>
<dbReference type="AlphaFoldDB" id="A0A5H2XUA2"/>
<protein>
    <submittedName>
        <fullName evidence="1">Uncharacterized protein</fullName>
    </submittedName>
</protein>
<reference evidence="1" key="1">
    <citation type="journal article" date="2019" name="Science">
        <title>Mutation of a bHLH transcription factor allowed almond domestication.</title>
        <authorList>
            <person name="Sanchez-Perez R."/>
            <person name="Pavan S."/>
            <person name="Mazzeo R."/>
            <person name="Moldovan C."/>
            <person name="Aiese Cigliano R."/>
            <person name="Del Cueto J."/>
            <person name="Ricciardi F."/>
            <person name="Lotti C."/>
            <person name="Ricciardi L."/>
            <person name="Dicenta F."/>
            <person name="Lopez-Marques R.L."/>
            <person name="Lindberg Moller B."/>
        </authorList>
    </citation>
    <scope>NUCLEOTIDE SEQUENCE</scope>
</reference>
<dbReference type="EMBL" id="AP021726">
    <property type="protein sequence ID" value="BBN70069.1"/>
    <property type="molecule type" value="Genomic_DNA"/>
</dbReference>
<gene>
    <name evidence="1" type="ORF">Prudu_1389S000200</name>
</gene>
<organism evidence="1">
    <name type="scientific">Prunus dulcis</name>
    <name type="common">Almond</name>
    <name type="synonym">Amygdalus dulcis</name>
    <dbReference type="NCBI Taxonomy" id="3755"/>
    <lineage>
        <taxon>Eukaryota</taxon>
        <taxon>Viridiplantae</taxon>
        <taxon>Streptophyta</taxon>
        <taxon>Embryophyta</taxon>
        <taxon>Tracheophyta</taxon>
        <taxon>Spermatophyta</taxon>
        <taxon>Magnoliopsida</taxon>
        <taxon>eudicotyledons</taxon>
        <taxon>Gunneridae</taxon>
        <taxon>Pentapetalae</taxon>
        <taxon>rosids</taxon>
        <taxon>fabids</taxon>
        <taxon>Rosales</taxon>
        <taxon>Rosaceae</taxon>
        <taxon>Amygdaloideae</taxon>
        <taxon>Amygdaleae</taxon>
        <taxon>Prunus</taxon>
    </lineage>
</organism>
<name>A0A5H2XUA2_PRUDU</name>
<evidence type="ECO:0000313" key="1">
    <source>
        <dbReference type="EMBL" id="BBN70069.1"/>
    </source>
</evidence>
<sequence length="85" mass="10082">MWRKESEKKKLALRRNRKLSAFFTLPWKSHQAQQIRAGSFTIKSQTPNKLRATRLIKIKSLRPLYQTQISLNTLEIESEDSIQRL</sequence>
<proteinExistence type="predicted"/>